<evidence type="ECO:0000313" key="2">
    <source>
        <dbReference type="Proteomes" id="UP000192247"/>
    </source>
</evidence>
<comment type="caution">
    <text evidence="1">The sequence shown here is derived from an EMBL/GenBank/DDBJ whole genome shotgun (WGS) entry which is preliminary data.</text>
</comment>
<dbReference type="AlphaFoldDB" id="A0A1V9Y2R2"/>
<name>A0A1V9Y2R2_9ACAR</name>
<reference evidence="1 2" key="1">
    <citation type="journal article" date="2017" name="Gigascience">
        <title>Draft genome of the honey bee ectoparasitic mite, Tropilaelaps mercedesae, is shaped by the parasitic life history.</title>
        <authorList>
            <person name="Dong X."/>
            <person name="Armstrong S.D."/>
            <person name="Xia D."/>
            <person name="Makepeace B.L."/>
            <person name="Darby A.C."/>
            <person name="Kadowaki T."/>
        </authorList>
    </citation>
    <scope>NUCLEOTIDE SEQUENCE [LARGE SCALE GENOMIC DNA]</scope>
    <source>
        <strain evidence="1">Wuxi-XJTLU</strain>
    </source>
</reference>
<organism evidence="1 2">
    <name type="scientific">Tropilaelaps mercedesae</name>
    <dbReference type="NCBI Taxonomy" id="418985"/>
    <lineage>
        <taxon>Eukaryota</taxon>
        <taxon>Metazoa</taxon>
        <taxon>Ecdysozoa</taxon>
        <taxon>Arthropoda</taxon>
        <taxon>Chelicerata</taxon>
        <taxon>Arachnida</taxon>
        <taxon>Acari</taxon>
        <taxon>Parasitiformes</taxon>
        <taxon>Mesostigmata</taxon>
        <taxon>Gamasina</taxon>
        <taxon>Dermanyssoidea</taxon>
        <taxon>Laelapidae</taxon>
        <taxon>Tropilaelaps</taxon>
    </lineage>
</organism>
<protein>
    <submittedName>
        <fullName evidence="1">Uncharacterized protein</fullName>
    </submittedName>
</protein>
<sequence length="155" mass="17334">MSLELRTATVQTCKYSMGLSIIGLILVTSRLMEASREIEFLRVVEVDWLGQFDELTTGGGVLRHDLRIFIESVEDVKVRQKPAGDSGTANFWIAFSDQIMVDGRRSFSNVQQQVNDAGRRMINQFACIEHFLLLFHLFDSGALPNATADIAVGHD</sequence>
<dbReference type="Proteomes" id="UP000192247">
    <property type="component" value="Unassembled WGS sequence"/>
</dbReference>
<proteinExistence type="predicted"/>
<keyword evidence="2" id="KW-1185">Reference proteome</keyword>
<dbReference type="EMBL" id="MNPL01000454">
    <property type="protein sequence ID" value="OQR80001.1"/>
    <property type="molecule type" value="Genomic_DNA"/>
</dbReference>
<dbReference type="InParanoid" id="A0A1V9Y2R2"/>
<evidence type="ECO:0000313" key="1">
    <source>
        <dbReference type="EMBL" id="OQR80001.1"/>
    </source>
</evidence>
<accession>A0A1V9Y2R2</accession>
<gene>
    <name evidence="1" type="ORF">BIW11_00069</name>
</gene>